<organism evidence="2 3">
    <name type="scientific">Brockia lithotrophica</name>
    <dbReference type="NCBI Taxonomy" id="933949"/>
    <lineage>
        <taxon>Bacteria</taxon>
        <taxon>Bacillati</taxon>
        <taxon>Bacillota</taxon>
        <taxon>Bacilli</taxon>
        <taxon>Bacillales</taxon>
        <taxon>Bacillales Family X. Incertae Sedis</taxon>
        <taxon>Brockia</taxon>
    </lineage>
</organism>
<name>A0A2T5GAI1_9BACL</name>
<dbReference type="Proteomes" id="UP000244016">
    <property type="component" value="Unassembled WGS sequence"/>
</dbReference>
<gene>
    <name evidence="2" type="ORF">BLITH_0277</name>
</gene>
<feature type="compositionally biased region" description="Basic and acidic residues" evidence="1">
    <location>
        <begin position="182"/>
        <end position="198"/>
    </location>
</feature>
<comment type="caution">
    <text evidence="2">The sequence shown here is derived from an EMBL/GenBank/DDBJ whole genome shotgun (WGS) entry which is preliminary data.</text>
</comment>
<sequence>MAAFRRFFAVLLAVLFGFSLGVLASPAFGDRIAQVVREDLRQALAEGVRDGLAQGVAQLGERAGWGSLATSVLGALPEGEGNADPASRPEGEAREVFSSVPADAAALFAALERSMTPKEREDFLRWAQAKLTPDVLDALVKLWADRSAFARTVELTSLIRGNFTGEDVLYLFDLLGRLEVGEKEGEKEKGAEKPEKPSSRPPQGAVPSPSKDGTSSSPGSAPPAR</sequence>
<feature type="region of interest" description="Disordered" evidence="1">
    <location>
        <begin position="182"/>
        <end position="225"/>
    </location>
</feature>
<reference evidence="2 3" key="1">
    <citation type="submission" date="2017-08" db="EMBL/GenBank/DDBJ databases">
        <title>Burning lignite coal seam in the remote Altai Mountains harbors a hydrogen-driven thermophilic microbial community.</title>
        <authorList>
            <person name="Kadnikov V.V."/>
            <person name="Mardanov A.V."/>
            <person name="Ivasenko D."/>
            <person name="Beletsky A.V."/>
            <person name="Karnachuk O.V."/>
            <person name="Ravin N.V."/>
        </authorList>
    </citation>
    <scope>NUCLEOTIDE SEQUENCE [LARGE SCALE GENOMIC DNA]</scope>
    <source>
        <strain evidence="2">AL31</strain>
    </source>
</reference>
<evidence type="ECO:0000256" key="1">
    <source>
        <dbReference type="SAM" id="MobiDB-lite"/>
    </source>
</evidence>
<dbReference type="EMBL" id="PEBW01000001">
    <property type="protein sequence ID" value="PTQ53197.1"/>
    <property type="molecule type" value="Genomic_DNA"/>
</dbReference>
<protein>
    <submittedName>
        <fullName evidence="2">Uncharacterized protein</fullName>
    </submittedName>
</protein>
<accession>A0A2T5GAI1</accession>
<proteinExistence type="predicted"/>
<evidence type="ECO:0000313" key="3">
    <source>
        <dbReference type="Proteomes" id="UP000244016"/>
    </source>
</evidence>
<dbReference type="AlphaFoldDB" id="A0A2T5GAI1"/>
<evidence type="ECO:0000313" key="2">
    <source>
        <dbReference type="EMBL" id="PTQ53197.1"/>
    </source>
</evidence>